<dbReference type="PANTHER" id="PTHR16305:SF28">
    <property type="entry name" value="GUANYLATE CYCLASE DOMAIN-CONTAINING PROTEIN"/>
    <property type="match status" value="1"/>
</dbReference>
<dbReference type="PANTHER" id="PTHR16305">
    <property type="entry name" value="TESTICULAR SOLUBLE ADENYLYL CYCLASE"/>
    <property type="match status" value="1"/>
</dbReference>
<feature type="region of interest" description="Disordered" evidence="5">
    <location>
        <begin position="30"/>
        <end position="49"/>
    </location>
</feature>
<keyword evidence="3 4" id="KW-0238">DNA-binding</keyword>
<accession>A0A1I3YD84</accession>
<name>A0A1I3YD84_9HYPH</name>
<dbReference type="RefSeq" id="WP_175492529.1">
    <property type="nucleotide sequence ID" value="NZ_FOSN01000005.1"/>
</dbReference>
<proteinExistence type="predicted"/>
<evidence type="ECO:0000256" key="3">
    <source>
        <dbReference type="ARBA" id="ARBA00023125"/>
    </source>
</evidence>
<evidence type="ECO:0000313" key="7">
    <source>
        <dbReference type="EMBL" id="SFK29775.1"/>
    </source>
</evidence>
<keyword evidence="2" id="KW-0067">ATP-binding</keyword>
<dbReference type="Proteomes" id="UP000198755">
    <property type="component" value="Unassembled WGS sequence"/>
</dbReference>
<sequence>MRIALGDDPKAPRYIETVTRRGYRFIAPVSGEPKAEADEKPEPEPQRQLRQTVAPARWHVGRAGPLKRLDEYFELAVAGDRQLAFITGEAGIGKTTFLEMFVERKVQARPVLLWCRCVEHFGTDEAFLPLIEALQDHCRGAGGPGLVKTLRLIAPTWLAQLTGFLEPNDRADLQNEIFGATRERMLREFCELVEFLSLERPWLIIIEDLHWSDYATLDVLSLFAQRQQRSAALVLATYRPVDVVVGGHPALTVHQELQIHGRCTELALEKLSLAEVRQYLGQRFGDVNLGETVAEQIYARTGGQPLFVVSLVDYFVAQGEIREVDGKWRLAPDGLVSQDCIPHDLRAMIGRQLDRLDPVEQRALEAASAAGAEFSAALVAGALESDALDVEQVFERLARKGQVIAQAGVAEWPDGTVAGHYSFLHALFQEVLSQRLAPGQKVRLHRRLGERLEIGYGARTAEVASLLAIHFEEGRDFSKAIRYLGEAAESSAKRFGNREVVVYVTRALDLVSRLSSEPPLELRMKLLQQRGWARRSAGDLRGALQDLTAVASCAAQANQPLAEVKALMDLSRFCVWVDRRRCLDLAERAVVLSRTLGDQTLTILAEANWSSLRLYLKGWRDEDAARSRVAVQMMGQSQDPRTEMRRCGIVSTIELITSNYRECFAAADRCQQLAQDRGDVYFYVIYNTFLALSLLQLGEWREMKQRLAAALTLTERNANKHVSGMCHLMIAWLHAEALDFEGARKRCEEALDLAVEENPVNFFLGRNILVKIHLGLRDYPAAFDQLTAITRRIETDGVPMESVFHPFFFHSLSEYWLGVGDTPRAKVHALQLSETAARPPENAYLALSHRLLARIAVAEGDMEQAKGQLAKAIAIVEVGEMPIAAWRVCATAAEFYESVGETDKAVVFRRRCDAIIQTLAATFDEADPLRSSLVERYASPLQ</sequence>
<dbReference type="Gene3D" id="1.25.40.10">
    <property type="entry name" value="Tetratricopeptide repeat domain"/>
    <property type="match status" value="1"/>
</dbReference>
<keyword evidence="8" id="KW-1185">Reference proteome</keyword>
<dbReference type="SUPFAM" id="SSF52540">
    <property type="entry name" value="P-loop containing nucleoside triphosphate hydrolases"/>
    <property type="match status" value="1"/>
</dbReference>
<dbReference type="AlphaFoldDB" id="A0A1I3YD84"/>
<dbReference type="GO" id="GO:0000160">
    <property type="term" value="P:phosphorelay signal transduction system"/>
    <property type="evidence" value="ECO:0007669"/>
    <property type="project" value="InterPro"/>
</dbReference>
<dbReference type="SUPFAM" id="SSF48452">
    <property type="entry name" value="TPR-like"/>
    <property type="match status" value="1"/>
</dbReference>
<dbReference type="GO" id="GO:0006355">
    <property type="term" value="P:regulation of DNA-templated transcription"/>
    <property type="evidence" value="ECO:0007669"/>
    <property type="project" value="InterPro"/>
</dbReference>
<dbReference type="GO" id="GO:0005737">
    <property type="term" value="C:cytoplasm"/>
    <property type="evidence" value="ECO:0007669"/>
    <property type="project" value="TreeGrafter"/>
</dbReference>
<evidence type="ECO:0000256" key="4">
    <source>
        <dbReference type="PROSITE-ProRule" id="PRU01091"/>
    </source>
</evidence>
<evidence type="ECO:0000256" key="1">
    <source>
        <dbReference type="ARBA" id="ARBA00022741"/>
    </source>
</evidence>
<dbReference type="GO" id="GO:0003677">
    <property type="term" value="F:DNA binding"/>
    <property type="evidence" value="ECO:0007669"/>
    <property type="project" value="UniProtKB-UniRule"/>
</dbReference>
<keyword evidence="1" id="KW-0547">Nucleotide-binding</keyword>
<reference evidence="7 8" key="1">
    <citation type="submission" date="2016-10" db="EMBL/GenBank/DDBJ databases">
        <authorList>
            <person name="de Groot N.N."/>
        </authorList>
    </citation>
    <scope>NUCLEOTIDE SEQUENCE [LARGE SCALE GENOMIC DNA]</scope>
    <source>
        <strain evidence="7 8">NE2</strain>
    </source>
</reference>
<organism evidence="7 8">
    <name type="scientific">Methylocapsa palsarum</name>
    <dbReference type="NCBI Taxonomy" id="1612308"/>
    <lineage>
        <taxon>Bacteria</taxon>
        <taxon>Pseudomonadati</taxon>
        <taxon>Pseudomonadota</taxon>
        <taxon>Alphaproteobacteria</taxon>
        <taxon>Hyphomicrobiales</taxon>
        <taxon>Beijerinckiaceae</taxon>
        <taxon>Methylocapsa</taxon>
    </lineage>
</organism>
<protein>
    <submittedName>
        <fullName evidence="7">AAA ATPase domain-containing protein</fullName>
    </submittedName>
</protein>
<dbReference type="STRING" id="1612308.SAMN05444581_105181"/>
<dbReference type="Gene3D" id="3.40.50.300">
    <property type="entry name" value="P-loop containing nucleotide triphosphate hydrolases"/>
    <property type="match status" value="1"/>
</dbReference>
<dbReference type="GO" id="GO:0004016">
    <property type="term" value="F:adenylate cyclase activity"/>
    <property type="evidence" value="ECO:0007669"/>
    <property type="project" value="TreeGrafter"/>
</dbReference>
<dbReference type="EMBL" id="FOSN01000005">
    <property type="protein sequence ID" value="SFK29775.1"/>
    <property type="molecule type" value="Genomic_DNA"/>
</dbReference>
<dbReference type="PROSITE" id="PS51755">
    <property type="entry name" value="OMPR_PHOB"/>
    <property type="match status" value="1"/>
</dbReference>
<dbReference type="InterPro" id="IPR011990">
    <property type="entry name" value="TPR-like_helical_dom_sf"/>
</dbReference>
<dbReference type="InterPro" id="IPR041664">
    <property type="entry name" value="AAA_16"/>
</dbReference>
<dbReference type="InterPro" id="IPR027417">
    <property type="entry name" value="P-loop_NTPase"/>
</dbReference>
<evidence type="ECO:0000313" key="8">
    <source>
        <dbReference type="Proteomes" id="UP000198755"/>
    </source>
</evidence>
<feature type="domain" description="OmpR/PhoB-type" evidence="6">
    <location>
        <begin position="1"/>
        <end position="27"/>
    </location>
</feature>
<dbReference type="Pfam" id="PF13191">
    <property type="entry name" value="AAA_16"/>
    <property type="match status" value="1"/>
</dbReference>
<gene>
    <name evidence="7" type="ORF">SAMN05444581_105181</name>
</gene>
<evidence type="ECO:0000256" key="2">
    <source>
        <dbReference type="ARBA" id="ARBA00022840"/>
    </source>
</evidence>
<dbReference type="GO" id="GO:0005524">
    <property type="term" value="F:ATP binding"/>
    <property type="evidence" value="ECO:0007669"/>
    <property type="project" value="UniProtKB-KW"/>
</dbReference>
<feature type="DNA-binding region" description="OmpR/PhoB-type" evidence="4">
    <location>
        <begin position="1"/>
        <end position="27"/>
    </location>
</feature>
<dbReference type="InterPro" id="IPR001867">
    <property type="entry name" value="OmpR/PhoB-type_DNA-bd"/>
</dbReference>
<evidence type="ECO:0000256" key="5">
    <source>
        <dbReference type="SAM" id="MobiDB-lite"/>
    </source>
</evidence>
<feature type="compositionally biased region" description="Basic and acidic residues" evidence="5">
    <location>
        <begin position="33"/>
        <end position="47"/>
    </location>
</feature>
<evidence type="ECO:0000259" key="6">
    <source>
        <dbReference type="PROSITE" id="PS51755"/>
    </source>
</evidence>